<comment type="similarity">
    <text evidence="1 3 4">Belongs to the histidinol dehydrogenase family.</text>
</comment>
<keyword evidence="3" id="KW-0479">Metal-binding</keyword>
<dbReference type="RefSeq" id="WP_218252909.1">
    <property type="nucleotide sequence ID" value="NZ_JABXWD010000229.1"/>
</dbReference>
<feature type="binding site" evidence="3">
    <location>
        <position position="322"/>
    </location>
    <ligand>
        <name>substrate</name>
    </ligand>
</feature>
<accession>A0ABS6S1J9</accession>
<name>A0ABS6S1J9_9BACT</name>
<feature type="binding site" evidence="3">
    <location>
        <position position="124"/>
    </location>
    <ligand>
        <name>NAD(+)</name>
        <dbReference type="ChEBI" id="CHEBI:57540"/>
    </ligand>
</feature>
<proteinExistence type="inferred from homology"/>
<comment type="catalytic activity">
    <reaction evidence="3">
        <text>L-histidinol + 2 NAD(+) + H2O = L-histidine + 2 NADH + 3 H(+)</text>
        <dbReference type="Rhea" id="RHEA:20641"/>
        <dbReference type="ChEBI" id="CHEBI:15377"/>
        <dbReference type="ChEBI" id="CHEBI:15378"/>
        <dbReference type="ChEBI" id="CHEBI:57540"/>
        <dbReference type="ChEBI" id="CHEBI:57595"/>
        <dbReference type="ChEBI" id="CHEBI:57699"/>
        <dbReference type="ChEBI" id="CHEBI:57945"/>
        <dbReference type="EC" id="1.1.1.23"/>
    </reaction>
</comment>
<dbReference type="CDD" id="cd06572">
    <property type="entry name" value="Histidinol_dh"/>
    <property type="match status" value="1"/>
</dbReference>
<feature type="binding site" evidence="3">
    <location>
        <position position="256"/>
    </location>
    <ligand>
        <name>Zn(2+)</name>
        <dbReference type="ChEBI" id="CHEBI:29105"/>
    </ligand>
</feature>
<feature type="binding site" evidence="3">
    <location>
        <position position="414"/>
    </location>
    <ligand>
        <name>substrate</name>
    </ligand>
</feature>
<dbReference type="PIRSF" id="PIRSF000099">
    <property type="entry name" value="Histidinol_dh"/>
    <property type="match status" value="1"/>
</dbReference>
<dbReference type="GO" id="GO:0004399">
    <property type="term" value="F:histidinol dehydrogenase activity"/>
    <property type="evidence" value="ECO:0007669"/>
    <property type="project" value="UniProtKB-EC"/>
</dbReference>
<dbReference type="Pfam" id="PF00815">
    <property type="entry name" value="Histidinol_dh"/>
    <property type="match status" value="1"/>
</dbReference>
<comment type="function">
    <text evidence="3">Catalyzes the sequential NAD-dependent oxidations of L-histidinol to L-histidinaldehyde and then to L-histidine.</text>
</comment>
<feature type="binding site" evidence="3">
    <location>
        <position position="256"/>
    </location>
    <ligand>
        <name>substrate</name>
    </ligand>
</feature>
<dbReference type="HAMAP" id="MF_01024">
    <property type="entry name" value="HisD"/>
    <property type="match status" value="1"/>
</dbReference>
<feature type="active site" description="Proton acceptor" evidence="3">
    <location>
        <position position="321"/>
    </location>
</feature>
<dbReference type="InterPro" id="IPR001692">
    <property type="entry name" value="Histidinol_DH_CS"/>
</dbReference>
<feature type="active site" description="Proton acceptor" evidence="3">
    <location>
        <position position="322"/>
    </location>
</feature>
<evidence type="ECO:0000313" key="5">
    <source>
        <dbReference type="EMBL" id="MBV6342288.1"/>
    </source>
</evidence>
<feature type="binding site" evidence="3">
    <location>
        <position position="253"/>
    </location>
    <ligand>
        <name>substrate</name>
    </ligand>
</feature>
<feature type="binding site" evidence="3">
    <location>
        <position position="355"/>
    </location>
    <ligand>
        <name>Zn(2+)</name>
        <dbReference type="ChEBI" id="CHEBI:29105"/>
    </ligand>
</feature>
<comment type="cofactor">
    <cofactor evidence="3">
        <name>Zn(2+)</name>
        <dbReference type="ChEBI" id="CHEBI:29105"/>
    </cofactor>
    <text evidence="3">Binds 1 zinc ion per subunit.</text>
</comment>
<evidence type="ECO:0000313" key="6">
    <source>
        <dbReference type="Proteomes" id="UP001196980"/>
    </source>
</evidence>
<organism evidence="5 6">
    <name type="scientific">Candidatus Magnetobacterium casense</name>
    <dbReference type="NCBI Taxonomy" id="1455061"/>
    <lineage>
        <taxon>Bacteria</taxon>
        <taxon>Pseudomonadati</taxon>
        <taxon>Nitrospirota</taxon>
        <taxon>Thermodesulfovibrionia</taxon>
        <taxon>Thermodesulfovibrionales</taxon>
        <taxon>Candidatus Magnetobacteriaceae</taxon>
        <taxon>Candidatus Magnetobacterium</taxon>
    </lineage>
</organism>
<keyword evidence="6" id="KW-1185">Reference proteome</keyword>
<reference evidence="5 6" key="1">
    <citation type="journal article" date="2020" name="J Geophys Res Biogeosci">
        <title>Magnetotaxis as an Adaptation to Enable Bacterial Shuttling of Microbial Sulfur and Sulfur Cycling Across Aquatic Oxic#Anoxic Interfaces.</title>
        <authorList>
            <person name="Li J."/>
            <person name="Liu P."/>
            <person name="Wang J."/>
            <person name="Roberts A.P."/>
            <person name="Pan Y."/>
        </authorList>
    </citation>
    <scope>NUCLEOTIDE SEQUENCE [LARGE SCALE GENOMIC DNA]</scope>
    <source>
        <strain evidence="5 6">MYR-1_YQ</strain>
    </source>
</reference>
<feature type="binding site" evidence="3">
    <location>
        <position position="208"/>
    </location>
    <ligand>
        <name>NAD(+)</name>
        <dbReference type="ChEBI" id="CHEBI:57540"/>
    </ligand>
</feature>
<keyword evidence="3" id="KW-0520">NAD</keyword>
<keyword evidence="3" id="KW-0862">Zinc</keyword>
<gene>
    <name evidence="3 5" type="primary">hisD</name>
    <name evidence="5" type="ORF">HWQ67_11890</name>
</gene>
<feature type="binding site" evidence="3">
    <location>
        <position position="253"/>
    </location>
    <ligand>
        <name>Zn(2+)</name>
        <dbReference type="ChEBI" id="CHEBI:29105"/>
    </ligand>
</feature>
<comment type="caution">
    <text evidence="5">The sequence shown here is derived from an EMBL/GenBank/DDBJ whole genome shotgun (WGS) entry which is preliminary data.</text>
</comment>
<feature type="binding site" evidence="3">
    <location>
        <position position="231"/>
    </location>
    <ligand>
        <name>substrate</name>
    </ligand>
</feature>
<dbReference type="EC" id="1.1.1.23" evidence="3"/>
<dbReference type="Proteomes" id="UP001196980">
    <property type="component" value="Unassembled WGS sequence"/>
</dbReference>
<feature type="binding site" evidence="3">
    <location>
        <position position="185"/>
    </location>
    <ligand>
        <name>NAD(+)</name>
        <dbReference type="ChEBI" id="CHEBI:57540"/>
    </ligand>
</feature>
<dbReference type="NCBIfam" id="TIGR00069">
    <property type="entry name" value="hisD"/>
    <property type="match status" value="1"/>
</dbReference>
<feature type="binding site" evidence="3">
    <location>
        <position position="414"/>
    </location>
    <ligand>
        <name>Zn(2+)</name>
        <dbReference type="ChEBI" id="CHEBI:29105"/>
    </ligand>
</feature>
<feature type="binding site" evidence="3">
    <location>
        <position position="409"/>
    </location>
    <ligand>
        <name>substrate</name>
    </ligand>
</feature>
<evidence type="ECO:0000256" key="2">
    <source>
        <dbReference type="ARBA" id="ARBA00023002"/>
    </source>
</evidence>
<dbReference type="PROSITE" id="PS00611">
    <property type="entry name" value="HISOL_DEHYDROGENASE"/>
    <property type="match status" value="1"/>
</dbReference>
<protein>
    <recommendedName>
        <fullName evidence="3">Histidinol dehydrogenase</fullName>
        <shortName evidence="3">HDH</shortName>
        <ecNumber evidence="3">1.1.1.23</ecNumber>
    </recommendedName>
</protein>
<dbReference type="InterPro" id="IPR012131">
    <property type="entry name" value="Hstdl_DH"/>
</dbReference>
<dbReference type="EMBL" id="JABXWD010000229">
    <property type="protein sequence ID" value="MBV6342288.1"/>
    <property type="molecule type" value="Genomic_DNA"/>
</dbReference>
<feature type="binding site" evidence="3">
    <location>
        <position position="355"/>
    </location>
    <ligand>
        <name>substrate</name>
    </ligand>
</feature>
<keyword evidence="3" id="KW-0028">Amino-acid biosynthesis</keyword>
<evidence type="ECO:0000256" key="1">
    <source>
        <dbReference type="ARBA" id="ARBA00010178"/>
    </source>
</evidence>
<dbReference type="PANTHER" id="PTHR21256">
    <property type="entry name" value="HISTIDINOL DEHYDROGENASE HDH"/>
    <property type="match status" value="1"/>
</dbReference>
<sequence>MRQIRSEYEFNEFYEVLKRRGEFDVEILATVTKILQGVKERGDAEVRELTRLFDGITLDSFRLSQDTVDEYAARVDDAFLEALKMAHRRINVYHHKQVESSWNFSDSHGVLGQVIRPLRRVGLYVPGGKAAYPSTVLMNAIAAQVAGVREIALCVPTPHGEINPHVMAAIKLTGITEVYRIGGAQAIAAMAFGTESIKGVDKIVGPGNIYVALAKKLVFGTVDIDMIAGPSEILIVADQSANPVFIAADLLSQAEHDEMASSVLITTSEALAQSVTEELQRQLAALTRKEIASASLSAFGAIVVVDSTERAFDYVNRIAPEHLEIMTEEPEHTLPLIQNAGAIFLGQWSAEVIGDYAAGPNHTLPTGGSARFFSPLGVYDFIKRSSLINLSRNGFNALAAETQLLAQTEGLQGHANAVRVRREDISPEGNG</sequence>
<dbReference type="PANTHER" id="PTHR21256:SF2">
    <property type="entry name" value="HISTIDINE BIOSYNTHESIS TRIFUNCTIONAL PROTEIN"/>
    <property type="match status" value="1"/>
</dbReference>
<evidence type="ECO:0000256" key="3">
    <source>
        <dbReference type="HAMAP-Rule" id="MF_01024"/>
    </source>
</evidence>
<keyword evidence="2 3" id="KW-0560">Oxidoreductase</keyword>
<comment type="pathway">
    <text evidence="3">Amino-acid biosynthesis; L-histidine biosynthesis; L-histidine from 5-phospho-alpha-D-ribose 1-diphosphate: step 9/9.</text>
</comment>
<dbReference type="InterPro" id="IPR022695">
    <property type="entry name" value="Histidinol_DH_monofunct"/>
</dbReference>
<keyword evidence="3" id="KW-0368">Histidine biosynthesis</keyword>
<evidence type="ECO:0000256" key="4">
    <source>
        <dbReference type="PIRNR" id="PIRNR000099"/>
    </source>
</evidence>